<organism evidence="1 2">
    <name type="scientific">Eutrema salsugineum</name>
    <name type="common">Saltwater cress</name>
    <name type="synonym">Sisymbrium salsugineum</name>
    <dbReference type="NCBI Taxonomy" id="72664"/>
    <lineage>
        <taxon>Eukaryota</taxon>
        <taxon>Viridiplantae</taxon>
        <taxon>Streptophyta</taxon>
        <taxon>Embryophyta</taxon>
        <taxon>Tracheophyta</taxon>
        <taxon>Spermatophyta</taxon>
        <taxon>Magnoliopsida</taxon>
        <taxon>eudicotyledons</taxon>
        <taxon>Gunneridae</taxon>
        <taxon>Pentapetalae</taxon>
        <taxon>rosids</taxon>
        <taxon>malvids</taxon>
        <taxon>Brassicales</taxon>
        <taxon>Brassicaceae</taxon>
        <taxon>Eutremeae</taxon>
        <taxon>Eutrema</taxon>
    </lineage>
</organism>
<feature type="non-terminal residue" evidence="1">
    <location>
        <position position="109"/>
    </location>
</feature>
<dbReference type="AlphaFoldDB" id="V4MKC5"/>
<sequence>MGKPERKARERVCSSSSYFLRCFGICRKIHVDKPMVEIGQEKKKKKTRSRWFSRATKFRFKNGEITTTTIYETQKQNLTIEDDKQNLFQVIRQVTDRKNNVAVGQETKE</sequence>
<reference evidence="1 2" key="1">
    <citation type="journal article" date="2013" name="Front. Plant Sci.">
        <title>The Reference Genome of the Halophytic Plant Eutrema salsugineum.</title>
        <authorList>
            <person name="Yang R."/>
            <person name="Jarvis D.E."/>
            <person name="Chen H."/>
            <person name="Beilstein M.A."/>
            <person name="Grimwood J."/>
            <person name="Jenkins J."/>
            <person name="Shu S."/>
            <person name="Prochnik S."/>
            <person name="Xin M."/>
            <person name="Ma C."/>
            <person name="Schmutz J."/>
            <person name="Wing R.A."/>
            <person name="Mitchell-Olds T."/>
            <person name="Schumaker K.S."/>
            <person name="Wang X."/>
        </authorList>
    </citation>
    <scope>NUCLEOTIDE SEQUENCE [LARGE SCALE GENOMIC DNA]</scope>
</reference>
<accession>V4MKC5</accession>
<proteinExistence type="predicted"/>
<dbReference type="KEGG" id="eus:EUTSA_v10005437mg"/>
<name>V4MKC5_EUTSA</name>
<protein>
    <submittedName>
        <fullName evidence="1">Uncharacterized protein</fullName>
    </submittedName>
</protein>
<gene>
    <name evidence="1" type="ORF">EUTSA_v10005437mg</name>
</gene>
<keyword evidence="2" id="KW-1185">Reference proteome</keyword>
<dbReference type="Gramene" id="ESQ31871">
    <property type="protein sequence ID" value="ESQ31871"/>
    <property type="gene ID" value="EUTSA_v10005437mg"/>
</dbReference>
<evidence type="ECO:0000313" key="2">
    <source>
        <dbReference type="Proteomes" id="UP000030689"/>
    </source>
</evidence>
<dbReference type="Proteomes" id="UP000030689">
    <property type="component" value="Unassembled WGS sequence"/>
</dbReference>
<evidence type="ECO:0000313" key="1">
    <source>
        <dbReference type="EMBL" id="ESQ31871.1"/>
    </source>
</evidence>
<dbReference type="EMBL" id="KI517748">
    <property type="protein sequence ID" value="ESQ31871.1"/>
    <property type="molecule type" value="Genomic_DNA"/>
</dbReference>